<reference evidence="2" key="2">
    <citation type="submission" date="2023-06" db="EMBL/GenBank/DDBJ databases">
        <authorList>
            <person name="Swenson N.G."/>
            <person name="Wegrzyn J.L."/>
            <person name="Mcevoy S.L."/>
        </authorList>
    </citation>
    <scope>NUCLEOTIDE SEQUENCE</scope>
    <source>
        <strain evidence="2">NS2018</strain>
        <tissue evidence="2">Leaf</tissue>
    </source>
</reference>
<evidence type="ECO:0000313" key="3">
    <source>
        <dbReference type="Proteomes" id="UP001168877"/>
    </source>
</evidence>
<evidence type="ECO:0000256" key="1">
    <source>
        <dbReference type="SAM" id="MobiDB-lite"/>
    </source>
</evidence>
<protein>
    <submittedName>
        <fullName evidence="2">Uncharacterized protein</fullName>
    </submittedName>
</protein>
<name>A0AA39VUE1_ACESA</name>
<feature type="region of interest" description="Disordered" evidence="1">
    <location>
        <begin position="262"/>
        <end position="285"/>
    </location>
</feature>
<comment type="caution">
    <text evidence="2">The sequence shown here is derived from an EMBL/GenBank/DDBJ whole genome shotgun (WGS) entry which is preliminary data.</text>
</comment>
<feature type="compositionally biased region" description="Low complexity" evidence="1">
    <location>
        <begin position="24"/>
        <end position="40"/>
    </location>
</feature>
<feature type="compositionally biased region" description="Polar residues" evidence="1">
    <location>
        <begin position="1"/>
        <end position="14"/>
    </location>
</feature>
<reference evidence="2" key="1">
    <citation type="journal article" date="2022" name="Plant J.">
        <title>Strategies of tolerance reflected in two North American maple genomes.</title>
        <authorList>
            <person name="McEvoy S.L."/>
            <person name="Sezen U.U."/>
            <person name="Trouern-Trend A."/>
            <person name="McMahon S.M."/>
            <person name="Schaberg P.G."/>
            <person name="Yang J."/>
            <person name="Wegrzyn J.L."/>
            <person name="Swenson N.G."/>
        </authorList>
    </citation>
    <scope>NUCLEOTIDE SEQUENCE</scope>
    <source>
        <strain evidence="2">NS2018</strain>
    </source>
</reference>
<organism evidence="2 3">
    <name type="scientific">Acer saccharum</name>
    <name type="common">Sugar maple</name>
    <dbReference type="NCBI Taxonomy" id="4024"/>
    <lineage>
        <taxon>Eukaryota</taxon>
        <taxon>Viridiplantae</taxon>
        <taxon>Streptophyta</taxon>
        <taxon>Embryophyta</taxon>
        <taxon>Tracheophyta</taxon>
        <taxon>Spermatophyta</taxon>
        <taxon>Magnoliopsida</taxon>
        <taxon>eudicotyledons</taxon>
        <taxon>Gunneridae</taxon>
        <taxon>Pentapetalae</taxon>
        <taxon>rosids</taxon>
        <taxon>malvids</taxon>
        <taxon>Sapindales</taxon>
        <taxon>Sapindaceae</taxon>
        <taxon>Hippocastanoideae</taxon>
        <taxon>Acereae</taxon>
        <taxon>Acer</taxon>
    </lineage>
</organism>
<feature type="region of interest" description="Disordered" evidence="1">
    <location>
        <begin position="1"/>
        <end position="90"/>
    </location>
</feature>
<feature type="compositionally biased region" description="Low complexity" evidence="1">
    <location>
        <begin position="50"/>
        <end position="90"/>
    </location>
</feature>
<proteinExistence type="predicted"/>
<gene>
    <name evidence="2" type="ORF">LWI29_003831</name>
</gene>
<feature type="compositionally biased region" description="Polar residues" evidence="1">
    <location>
        <begin position="263"/>
        <end position="277"/>
    </location>
</feature>
<evidence type="ECO:0000313" key="2">
    <source>
        <dbReference type="EMBL" id="KAK0599274.1"/>
    </source>
</evidence>
<dbReference type="AlphaFoldDB" id="A0AA39VUE1"/>
<accession>A0AA39VUE1</accession>
<dbReference type="EMBL" id="JAUESC010000003">
    <property type="protein sequence ID" value="KAK0599274.1"/>
    <property type="molecule type" value="Genomic_DNA"/>
</dbReference>
<dbReference type="Proteomes" id="UP001168877">
    <property type="component" value="Unassembled WGS sequence"/>
</dbReference>
<sequence length="285" mass="30734">MPTEVDSSTPNSTGLHILWTASNPPRHVSSASPAPSPSHVTVTQSIPVQSTSAPAPISTTPTPSTNGPPNMSSTPVQAPVPSSSSVSLYSPPHSPLITRVTVPPDDLSPSHPMITRAKAGIVKPNPKYANVVSITNDVVEPSGFAQANKDEQWRTAMGEEFNALQRAAPKSESRVDPPISERFAMHDVICDIAKSIANVLAVIDVSISQLRTNENTLRNCTSITLHNIDELPEDLELNDKNMQRLKKYNELKKAKQQLDEEANVQSSIKDCEGSSSHLEIRGDPM</sequence>
<keyword evidence="3" id="KW-1185">Reference proteome</keyword>